<reference evidence="2" key="1">
    <citation type="submission" date="2021-01" db="EMBL/GenBank/DDBJ databases">
        <title>Whole genome shotgun sequence of Cellulomonas pakistanensis NBRC 110800.</title>
        <authorList>
            <person name="Komaki H."/>
            <person name="Tamura T."/>
        </authorList>
    </citation>
    <scope>NUCLEOTIDE SEQUENCE</scope>
    <source>
        <strain evidence="2">NBRC 110800</strain>
    </source>
</reference>
<protein>
    <submittedName>
        <fullName evidence="2">Uncharacterized protein</fullName>
    </submittedName>
</protein>
<proteinExistence type="predicted"/>
<comment type="caution">
    <text evidence="2">The sequence shown here is derived from an EMBL/GenBank/DDBJ whole genome shotgun (WGS) entry which is preliminary data.</text>
</comment>
<dbReference type="InterPro" id="IPR028037">
    <property type="entry name" value="Antitoxin_Rv0909/MT0933"/>
</dbReference>
<dbReference type="AlphaFoldDB" id="A0A919PCH6"/>
<accession>A0A919PCH6</accession>
<keyword evidence="3" id="KW-1185">Reference proteome</keyword>
<evidence type="ECO:0000313" key="2">
    <source>
        <dbReference type="EMBL" id="GIG37663.1"/>
    </source>
</evidence>
<evidence type="ECO:0000256" key="1">
    <source>
        <dbReference type="SAM" id="MobiDB-lite"/>
    </source>
</evidence>
<dbReference type="Pfam" id="PF14013">
    <property type="entry name" value="MT0933_antitox"/>
    <property type="match status" value="1"/>
</dbReference>
<name>A0A919PCH6_9CELL</name>
<dbReference type="RefSeq" id="WP_203669640.1">
    <property type="nucleotide sequence ID" value="NZ_BONO01000026.1"/>
</dbReference>
<dbReference type="Proteomes" id="UP000642125">
    <property type="component" value="Unassembled WGS sequence"/>
</dbReference>
<dbReference type="EMBL" id="BONO01000026">
    <property type="protein sequence ID" value="GIG37663.1"/>
    <property type="molecule type" value="Genomic_DNA"/>
</dbReference>
<feature type="compositionally biased region" description="Basic and acidic residues" evidence="1">
    <location>
        <begin position="75"/>
        <end position="85"/>
    </location>
</feature>
<feature type="region of interest" description="Disordered" evidence="1">
    <location>
        <begin position="57"/>
        <end position="85"/>
    </location>
</feature>
<gene>
    <name evidence="2" type="ORF">Cpa01nite_30440</name>
</gene>
<sequence length="85" mass="8936">MGIGDFVDRAKKAVAGNEDKIAGAIDKAAGAVKGRTSEGTDRRIDQATAKAREYLEKQKGDAGAEPPARTAPPVRHPERTDPPAL</sequence>
<evidence type="ECO:0000313" key="3">
    <source>
        <dbReference type="Proteomes" id="UP000642125"/>
    </source>
</evidence>
<organism evidence="2 3">
    <name type="scientific">Cellulomonas pakistanensis</name>
    <dbReference type="NCBI Taxonomy" id="992287"/>
    <lineage>
        <taxon>Bacteria</taxon>
        <taxon>Bacillati</taxon>
        <taxon>Actinomycetota</taxon>
        <taxon>Actinomycetes</taxon>
        <taxon>Micrococcales</taxon>
        <taxon>Cellulomonadaceae</taxon>
        <taxon>Cellulomonas</taxon>
    </lineage>
</organism>